<dbReference type="PROSITE" id="PS00012">
    <property type="entry name" value="PHOSPHOPANTETHEINE"/>
    <property type="match status" value="2"/>
</dbReference>
<dbReference type="InterPro" id="IPR032821">
    <property type="entry name" value="PKS_assoc"/>
</dbReference>
<dbReference type="Pfam" id="PF00109">
    <property type="entry name" value="ketoacyl-synt"/>
    <property type="match status" value="1"/>
</dbReference>
<dbReference type="PROSITE" id="PS00606">
    <property type="entry name" value="KS3_1"/>
    <property type="match status" value="1"/>
</dbReference>
<dbReference type="Gene3D" id="3.10.129.110">
    <property type="entry name" value="Polyketide synthase dehydratase"/>
    <property type="match status" value="1"/>
</dbReference>
<keyword evidence="11" id="KW-1185">Reference proteome</keyword>
<dbReference type="SUPFAM" id="SSF53901">
    <property type="entry name" value="Thiolase-like"/>
    <property type="match status" value="1"/>
</dbReference>
<evidence type="ECO:0000256" key="3">
    <source>
        <dbReference type="ARBA" id="ARBA00022553"/>
    </source>
</evidence>
<dbReference type="GO" id="GO:0004315">
    <property type="term" value="F:3-oxoacyl-[acyl-carrier-protein] synthase activity"/>
    <property type="evidence" value="ECO:0007669"/>
    <property type="project" value="InterPro"/>
</dbReference>
<keyword evidence="2" id="KW-0596">Phosphopantetheine</keyword>
<protein>
    <recommendedName>
        <fullName evidence="12">Polyketide synthase</fullName>
    </recommendedName>
</protein>
<evidence type="ECO:0000259" key="8">
    <source>
        <dbReference type="PROSITE" id="PS52004"/>
    </source>
</evidence>
<dbReference type="InterPro" id="IPR001227">
    <property type="entry name" value="Ac_transferase_dom_sf"/>
</dbReference>
<feature type="non-terminal residue" evidence="10">
    <location>
        <position position="1769"/>
    </location>
</feature>
<dbReference type="InterPro" id="IPR049900">
    <property type="entry name" value="PKS_mFAS_DH"/>
</dbReference>
<dbReference type="GO" id="GO:0006633">
    <property type="term" value="P:fatty acid biosynthetic process"/>
    <property type="evidence" value="ECO:0007669"/>
    <property type="project" value="InterPro"/>
</dbReference>
<feature type="region of interest" description="Disordered" evidence="7">
    <location>
        <begin position="1569"/>
        <end position="1590"/>
    </location>
</feature>
<name>A0A8K0ST59_9HYPO</name>
<organism evidence="10 11">
    <name type="scientific">Stachybotrys elegans</name>
    <dbReference type="NCBI Taxonomy" id="80388"/>
    <lineage>
        <taxon>Eukaryota</taxon>
        <taxon>Fungi</taxon>
        <taxon>Dikarya</taxon>
        <taxon>Ascomycota</taxon>
        <taxon>Pezizomycotina</taxon>
        <taxon>Sordariomycetes</taxon>
        <taxon>Hypocreomycetidae</taxon>
        <taxon>Hypocreales</taxon>
        <taxon>Stachybotryaceae</taxon>
        <taxon>Stachybotrys</taxon>
    </lineage>
</organism>
<dbReference type="InterPro" id="IPR049551">
    <property type="entry name" value="PKS_DH_C"/>
</dbReference>
<accession>A0A8K0ST59</accession>
<feature type="active site" description="Proton acceptor; for dehydratase activity" evidence="6">
    <location>
        <position position="1305"/>
    </location>
</feature>
<gene>
    <name evidence="10" type="ORF">B0I35DRAFT_322048</name>
</gene>
<dbReference type="InterPro" id="IPR016036">
    <property type="entry name" value="Malonyl_transacylase_ACP-bd"/>
</dbReference>
<evidence type="ECO:0000313" key="10">
    <source>
        <dbReference type="EMBL" id="KAH7322463.1"/>
    </source>
</evidence>
<evidence type="ECO:0008006" key="12">
    <source>
        <dbReference type="Google" id="ProtNLM"/>
    </source>
</evidence>
<dbReference type="GO" id="GO:0004312">
    <property type="term" value="F:fatty acid synthase activity"/>
    <property type="evidence" value="ECO:0007669"/>
    <property type="project" value="TreeGrafter"/>
</dbReference>
<dbReference type="InterPro" id="IPR020841">
    <property type="entry name" value="PKS_Beta-ketoAc_synthase_dom"/>
</dbReference>
<dbReference type="CDD" id="cd00833">
    <property type="entry name" value="PKS"/>
    <property type="match status" value="1"/>
</dbReference>
<dbReference type="Pfam" id="PF16197">
    <property type="entry name" value="KAsynt_C_assoc"/>
    <property type="match status" value="1"/>
</dbReference>
<feature type="region of interest" description="N-terminal hotdog fold" evidence="6">
    <location>
        <begin position="1274"/>
        <end position="1394"/>
    </location>
</feature>
<dbReference type="PANTHER" id="PTHR43775">
    <property type="entry name" value="FATTY ACID SYNTHASE"/>
    <property type="match status" value="1"/>
</dbReference>
<dbReference type="Pfam" id="PF00550">
    <property type="entry name" value="PP-binding"/>
    <property type="match status" value="2"/>
</dbReference>
<sequence>VAFFCAQAAAPDEEYLRGLHSFLSHNAHGQLLLREISNLKDGGLLSTLISSHKDVGSLQGLNSLDGLHEWAAKGSCGPLAGARSGISALPLLVIIQVGQYLRYLEFCGLTHRDFLANVGKGGLQGFCGGLATAMAISCATDETAVVQHAATALRVLIAVAAYGEAADEGRGASPTTIAIRLQYEGQAEDITQCFPGTYVSAVTGPLSVSVSGPSGLIEELLTYVRNEEQLQALIIDVRGRLHSPENSELAASLCKLCHETPSLQLPDATELQVPVRSNISGQRLTNEPLTAELITAILASKSQWHTVLVETATYLKKSGVDAPTAINFGLTDVISIDTFFDKGLRMTKTLASKLIIPLGATETLYKEFSYPENAVAIIGASARLPGARNLDEMWELLCKGEDRHEPLRLDRFNLYDSYRVSQSSDSTKARRYYGNFIDGIDQFDNAFFGINAREMVNMDPQQRMLLEAAYEAMESCGYTRTHVWSRGDPVGCFIGASFIEYLENTSAHPPAAYTAPGTIRAFLCGRLSYYFGWTGPAEVIDTACSASLVAINRAVRAIQSGECSLALSGGVNLITGINNFLDLGRAGFLSPTGQCKPFDKSGDGYCRSDGLGLVVLKSLKQAQLDGDSIMGVIVGAATNQGGLSESITSPSSDAQIKLYKSLLQQAAIQPEQVTYVEAHGTGTQVGDPLEVRSLRNVFGNSSRQHLLQIGSIKGSIGHCETAAGVAGLLKVICMLTHGAIPPQASHKVLNPKIPSLSPDRMAISTELTDWNVPFRAALVNSYGAAGSNAAILCCEAPKKADPLQDAPNVAGSKWPFILSAKSTTSLERIRNSLVDYMKKRPQLSLASVARTLSERRQRHKDFVVFEASDVEGLISSLENGDGTKPRFRHGTSRSVVLTFGGQSKQTIDLDRNLYEQSSSFRAALDSCDSILRELGYPSIFPAVFVTASIQDIVVLQAGFVAVQYAMATTWIKAGLKVDAVIGHSLGELTALAVSGKVSIRDCLKLVAARADLMKSKWGQEKGCMLAVFASVDTVRDRIAGLDLDIACYNSDTSQVVSGDKNAMAELETRLSSQSPPIRSLRIDTSHAFHSRLVDPILNQLDKVTASTEWKKPTIPIELCTETSTDPTAPYSLSHHARNPVFLVNAGRRLEQKLGPCVFLEAGMNTPIMSMMKRAVARAESHTFVSISSTDEVTGFNLITRTACTLWEACVDVTHWRFAEEDCGIEYAWLPPYQFDRTTGWLEHVDRAAVLQSQLSLGTSSNQQTKGVVGTARMIELLPNLKPADTTQRFRVLTSGVRWQQIVAAHAVRDRPLCPASLYLECVAMALDISAKNPKSTPLEFRDLAIQVPLGLSAKVVEVLVQEAGAETWKFQVMSRDTKEVLHAKGCVTLSAKTKTDTTARLFANFAGSLANDADAEKIKSRRLYNLFSRVVTYAPILRGVSDITISGTKAMANIMSPNGDSGAQESTALRTSDAVTLDSFIQVVGLLINSSEMVGEKEVMVCSGIDNSTVAQGVDLSASQSWKVYASYTAPDSSHALGDVFAYAPDGSFAASLAGCRFSKIEITKLERLLDPSSKSPSEGARQLPPQQPSVIPAPVLELKSPQPIWGDAVRQTLAVYTGLASDEMMEDAVLGDLGLDSIAAIEMAEELQSSYQILVNGPDLLNMTVKQLEDKMTTSNRNGLPARVSTLPAKVPMVSTKGLFEPVAPQHTVRQTLEVYTGLKASEIPSDSLLGDLGLDSIAAIEMAEELQTSHDICISGPDLLNLSLKEL</sequence>
<dbReference type="InterPro" id="IPR014031">
    <property type="entry name" value="Ketoacyl_synth_C"/>
</dbReference>
<dbReference type="InterPro" id="IPR014043">
    <property type="entry name" value="Acyl_transferase_dom"/>
</dbReference>
<dbReference type="Gene3D" id="3.30.70.3290">
    <property type="match status" value="1"/>
</dbReference>
<feature type="non-terminal residue" evidence="10">
    <location>
        <position position="1"/>
    </location>
</feature>
<dbReference type="PROSITE" id="PS52004">
    <property type="entry name" value="KS3_2"/>
    <property type="match status" value="1"/>
</dbReference>
<dbReference type="EMBL" id="JAGPNK010000004">
    <property type="protein sequence ID" value="KAH7322463.1"/>
    <property type="molecule type" value="Genomic_DNA"/>
</dbReference>
<evidence type="ECO:0000256" key="4">
    <source>
        <dbReference type="ARBA" id="ARBA00022679"/>
    </source>
</evidence>
<dbReference type="InterPro" id="IPR018201">
    <property type="entry name" value="Ketoacyl_synth_AS"/>
</dbReference>
<feature type="active site" description="Proton donor; for dehydratase activity" evidence="6">
    <location>
        <position position="1478"/>
    </location>
</feature>
<dbReference type="InterPro" id="IPR032088">
    <property type="entry name" value="SAT"/>
</dbReference>
<evidence type="ECO:0000256" key="2">
    <source>
        <dbReference type="ARBA" id="ARBA00022450"/>
    </source>
</evidence>
<proteinExistence type="predicted"/>
<dbReference type="InterPro" id="IPR014030">
    <property type="entry name" value="Ketoacyl_synth_N"/>
</dbReference>
<dbReference type="InterPro" id="IPR016035">
    <property type="entry name" value="Acyl_Trfase/lysoPLipase"/>
</dbReference>
<dbReference type="PANTHER" id="PTHR43775:SF21">
    <property type="entry name" value="NON-REDUCING POLYKETIDE SYNTHASE AUSA-RELATED"/>
    <property type="match status" value="1"/>
</dbReference>
<reference evidence="10" key="1">
    <citation type="journal article" date="2021" name="Nat. Commun.">
        <title>Genetic determinants of endophytism in the Arabidopsis root mycobiome.</title>
        <authorList>
            <person name="Mesny F."/>
            <person name="Miyauchi S."/>
            <person name="Thiergart T."/>
            <person name="Pickel B."/>
            <person name="Atanasova L."/>
            <person name="Karlsson M."/>
            <person name="Huettel B."/>
            <person name="Barry K.W."/>
            <person name="Haridas S."/>
            <person name="Chen C."/>
            <person name="Bauer D."/>
            <person name="Andreopoulos W."/>
            <person name="Pangilinan J."/>
            <person name="LaButti K."/>
            <person name="Riley R."/>
            <person name="Lipzen A."/>
            <person name="Clum A."/>
            <person name="Drula E."/>
            <person name="Henrissat B."/>
            <person name="Kohler A."/>
            <person name="Grigoriev I.V."/>
            <person name="Martin F.M."/>
            <person name="Hacquard S."/>
        </authorList>
    </citation>
    <scope>NUCLEOTIDE SEQUENCE</scope>
    <source>
        <strain evidence="10">MPI-CAGE-CH-0235</strain>
    </source>
</reference>
<keyword evidence="3" id="KW-0597">Phosphoprotein</keyword>
<dbReference type="GO" id="GO:0044550">
    <property type="term" value="P:secondary metabolite biosynthetic process"/>
    <property type="evidence" value="ECO:0007669"/>
    <property type="project" value="TreeGrafter"/>
</dbReference>
<evidence type="ECO:0000256" key="5">
    <source>
        <dbReference type="ARBA" id="ARBA00023268"/>
    </source>
</evidence>
<dbReference type="Pfam" id="PF02801">
    <property type="entry name" value="Ketoacyl-synt_C"/>
    <property type="match status" value="1"/>
</dbReference>
<dbReference type="InterPro" id="IPR016039">
    <property type="entry name" value="Thiolase-like"/>
</dbReference>
<dbReference type="Pfam" id="PF00698">
    <property type="entry name" value="Acyl_transf_1"/>
    <property type="match status" value="1"/>
</dbReference>
<dbReference type="Gene3D" id="1.10.1200.10">
    <property type="entry name" value="ACP-like"/>
    <property type="match status" value="2"/>
</dbReference>
<dbReference type="InterPro" id="IPR036736">
    <property type="entry name" value="ACP-like_sf"/>
</dbReference>
<dbReference type="SMART" id="SM00827">
    <property type="entry name" value="PKS_AT"/>
    <property type="match status" value="1"/>
</dbReference>
<dbReference type="InterPro" id="IPR050091">
    <property type="entry name" value="PKS_NRPS_Biosynth_Enz"/>
</dbReference>
<dbReference type="InterPro" id="IPR006162">
    <property type="entry name" value="Ppantetheine_attach_site"/>
</dbReference>
<feature type="domain" description="PKS/mFAS DH" evidence="9">
    <location>
        <begin position="1274"/>
        <end position="1567"/>
    </location>
</feature>
<dbReference type="Pfam" id="PF16073">
    <property type="entry name" value="SAT"/>
    <property type="match status" value="1"/>
</dbReference>
<feature type="region of interest" description="C-terminal hotdog fold" evidence="6">
    <location>
        <begin position="1414"/>
        <end position="1567"/>
    </location>
</feature>
<feature type="domain" description="Ketosynthase family 3 (KS3)" evidence="8">
    <location>
        <begin position="372"/>
        <end position="795"/>
    </location>
</feature>
<dbReference type="InterPro" id="IPR009081">
    <property type="entry name" value="PP-bd_ACP"/>
</dbReference>
<evidence type="ECO:0000256" key="6">
    <source>
        <dbReference type="PROSITE-ProRule" id="PRU01363"/>
    </source>
</evidence>
<evidence type="ECO:0000259" key="9">
    <source>
        <dbReference type="PROSITE" id="PS52019"/>
    </source>
</evidence>
<dbReference type="Proteomes" id="UP000813444">
    <property type="component" value="Unassembled WGS sequence"/>
</dbReference>
<evidence type="ECO:0000313" key="11">
    <source>
        <dbReference type="Proteomes" id="UP000813444"/>
    </source>
</evidence>
<dbReference type="PROSITE" id="PS52019">
    <property type="entry name" value="PKS_MFAS_DH"/>
    <property type="match status" value="1"/>
</dbReference>
<keyword evidence="5" id="KW-0511">Multifunctional enzyme</keyword>
<dbReference type="SUPFAM" id="SSF55048">
    <property type="entry name" value="Probable ACP-binding domain of malonyl-CoA ACP transacylase"/>
    <property type="match status" value="1"/>
</dbReference>
<keyword evidence="4" id="KW-0808">Transferase</keyword>
<comment type="caution">
    <text evidence="10">The sequence shown here is derived from an EMBL/GenBank/DDBJ whole genome shotgun (WGS) entry which is preliminary data.</text>
</comment>
<dbReference type="Pfam" id="PF21089">
    <property type="entry name" value="PKS_DH_N"/>
    <property type="match status" value="1"/>
</dbReference>
<dbReference type="InterPro" id="IPR042104">
    <property type="entry name" value="PKS_dehydratase_sf"/>
</dbReference>
<dbReference type="Gene3D" id="3.40.47.10">
    <property type="match status" value="1"/>
</dbReference>
<dbReference type="OrthoDB" id="329835at2759"/>
<dbReference type="SUPFAM" id="SSF47336">
    <property type="entry name" value="ACP-like"/>
    <property type="match status" value="2"/>
</dbReference>
<dbReference type="Pfam" id="PF14765">
    <property type="entry name" value="PS-DH"/>
    <property type="match status" value="1"/>
</dbReference>
<evidence type="ECO:0000256" key="7">
    <source>
        <dbReference type="SAM" id="MobiDB-lite"/>
    </source>
</evidence>
<comment type="pathway">
    <text evidence="1">Secondary metabolite biosynthesis.</text>
</comment>
<dbReference type="InterPro" id="IPR049552">
    <property type="entry name" value="PKS_DH_N"/>
</dbReference>
<evidence type="ECO:0000256" key="1">
    <source>
        <dbReference type="ARBA" id="ARBA00005179"/>
    </source>
</evidence>
<dbReference type="Gene3D" id="3.40.366.10">
    <property type="entry name" value="Malonyl-Coenzyme A Acyl Carrier Protein, domain 2"/>
    <property type="match status" value="2"/>
</dbReference>
<dbReference type="SUPFAM" id="SSF52151">
    <property type="entry name" value="FabD/lysophospholipase-like"/>
    <property type="match status" value="1"/>
</dbReference>
<dbReference type="SMART" id="SM00825">
    <property type="entry name" value="PKS_KS"/>
    <property type="match status" value="1"/>
</dbReference>